<keyword evidence="2" id="KW-1185">Reference proteome</keyword>
<gene>
    <name evidence="1" type="ORF">GCM10009691_18540</name>
</gene>
<comment type="caution">
    <text evidence="1">The sequence shown here is derived from an EMBL/GenBank/DDBJ whole genome shotgun (WGS) entry which is preliminary data.</text>
</comment>
<dbReference type="RefSeq" id="WP_346035919.1">
    <property type="nucleotide sequence ID" value="NZ_BAAALY010000006.1"/>
</dbReference>
<evidence type="ECO:0000313" key="2">
    <source>
        <dbReference type="Proteomes" id="UP001501791"/>
    </source>
</evidence>
<protein>
    <submittedName>
        <fullName evidence="1">Uncharacterized protein</fullName>
    </submittedName>
</protein>
<sequence length="174" mass="19783">MSEQVTFTDIRTTPAMERTGEQWRALAAEAGREAAESFERCDSDGFLSQWASQQMQARYFSMAAIADEGHICERPAVFDLVGNLVSLNDRTNDWGNRYWTISTNEGRKYFSESNASKLKTARANNEKKGYRLGWVMAKVEMTDFDWKFTDEVVSTTTADWYGDLIAAGKEELLD</sequence>
<reference evidence="1 2" key="1">
    <citation type="journal article" date="2019" name="Int. J. Syst. Evol. Microbiol.">
        <title>The Global Catalogue of Microorganisms (GCM) 10K type strain sequencing project: providing services to taxonomists for standard genome sequencing and annotation.</title>
        <authorList>
            <consortium name="The Broad Institute Genomics Platform"/>
            <consortium name="The Broad Institute Genome Sequencing Center for Infectious Disease"/>
            <person name="Wu L."/>
            <person name="Ma J."/>
        </authorList>
    </citation>
    <scope>NUCLEOTIDE SEQUENCE [LARGE SCALE GENOMIC DNA]</scope>
    <source>
        <strain evidence="1 2">JCM 13319</strain>
    </source>
</reference>
<name>A0ABN2BNW9_9MICO</name>
<organism evidence="1 2">
    <name type="scientific">Brevibacterium picturae</name>
    <dbReference type="NCBI Taxonomy" id="260553"/>
    <lineage>
        <taxon>Bacteria</taxon>
        <taxon>Bacillati</taxon>
        <taxon>Actinomycetota</taxon>
        <taxon>Actinomycetes</taxon>
        <taxon>Micrococcales</taxon>
        <taxon>Brevibacteriaceae</taxon>
        <taxon>Brevibacterium</taxon>
    </lineage>
</organism>
<accession>A0ABN2BNW9</accession>
<evidence type="ECO:0000313" key="1">
    <source>
        <dbReference type="EMBL" id="GAA1544391.1"/>
    </source>
</evidence>
<proteinExistence type="predicted"/>
<dbReference type="EMBL" id="BAAALY010000006">
    <property type="protein sequence ID" value="GAA1544391.1"/>
    <property type="molecule type" value="Genomic_DNA"/>
</dbReference>
<dbReference type="Proteomes" id="UP001501791">
    <property type="component" value="Unassembled WGS sequence"/>
</dbReference>